<evidence type="ECO:0000256" key="1">
    <source>
        <dbReference type="SAM" id="MobiDB-lite"/>
    </source>
</evidence>
<feature type="compositionally biased region" description="Basic and acidic residues" evidence="1">
    <location>
        <begin position="338"/>
        <end position="360"/>
    </location>
</feature>
<dbReference type="EMBL" id="KI280603">
    <property type="protein sequence ID" value="ESA16935.1"/>
    <property type="molecule type" value="Genomic_DNA"/>
</dbReference>
<accession>U9U978</accession>
<name>U9U978_RHIID</name>
<dbReference type="HOGENOM" id="CLU_451001_0_0_1"/>
<proteinExistence type="predicted"/>
<gene>
    <name evidence="2" type="ORF">GLOINDRAFT_22291</name>
</gene>
<dbReference type="VEuPathDB" id="FungiDB:RhiirFUN_011749"/>
<feature type="compositionally biased region" description="Basic residues" evidence="1">
    <location>
        <begin position="361"/>
        <end position="376"/>
    </location>
</feature>
<feature type="region of interest" description="Disordered" evidence="1">
    <location>
        <begin position="337"/>
        <end position="377"/>
    </location>
</feature>
<feature type="non-terminal residue" evidence="2">
    <location>
        <position position="606"/>
    </location>
</feature>
<protein>
    <submittedName>
        <fullName evidence="2">Uncharacterized protein</fullName>
    </submittedName>
</protein>
<dbReference type="AlphaFoldDB" id="U9U978"/>
<evidence type="ECO:0000313" key="2">
    <source>
        <dbReference type="EMBL" id="ESA16935.1"/>
    </source>
</evidence>
<sequence length="606" mass="71397">MKNSFNPTPKLKSSPVPILFIPFYGQKFVCDNCEQSISSRTLSGQRFCKNCLFDYVNNLTDNNIYLDVIYEIVDRCIEHKDSDTQNIQEWCYNCSEISHFNQIAAKDRFDYSYHNTKCKLCKLCEKVYNGFCSNCYFISFEWIESTLVKNPIPIVYLPWWDYSSVCIACRNNLEYISGCQKWCSRCYTIYTGCRYCLTTNIIFGITEQSKCRKCKRVIDIDVTGIEYNLKKFTCRIITNNNIVNWVNKIKQGSNLMYLESFQNPDNHSYPIKENGQIRFISFCNNMNRCNYCGFSYSSTIFFEQKYCKYCLYLYCKNLSDKNVCLDVHIINDTSNSHCTEHEKNGKAEKQNKEERKSEERRRHRSSPRTSSHRHRSKNIESYTQNIQEWCMNCSEILYFKQIVTKYSFDMNYYYERQNEIIKCEKNCTLCGQQNLLINTEFSLCPNCYLISSEWIESTLSKKSILVLYLSWCYNIEQCVVCSKKLLSETSDDCQKWCSNCFTIYAECRYCLTTNIIFGLTNQSKYEFLDSTIDTNDEIAKYMNNTDDPLKIYGFIKNKVKVSCKNIKMIEYSETEDFERIAEGGFGIIYKATWNNKSLESYSSIVA</sequence>
<reference evidence="2" key="1">
    <citation type="submission" date="2013-07" db="EMBL/GenBank/DDBJ databases">
        <title>The genome of an arbuscular mycorrhizal fungus provides insights into the evolution of the oldest plant symbiosis.</title>
        <authorList>
            <consortium name="DOE Joint Genome Institute"/>
            <person name="Tisserant E."/>
            <person name="Malbreil M."/>
            <person name="Kuo A."/>
            <person name="Kohler A."/>
            <person name="Symeonidi A."/>
            <person name="Balestrini R."/>
            <person name="Charron P."/>
            <person name="Duensing N."/>
            <person name="Frei-dit-Frey N."/>
            <person name="Gianinazzi-Pearson V."/>
            <person name="Gilbert B."/>
            <person name="Handa Y."/>
            <person name="Hijri M."/>
            <person name="Kaul R."/>
            <person name="Kawaguchi M."/>
            <person name="Krajinski F."/>
            <person name="Lammers P."/>
            <person name="Lapierre D."/>
            <person name="Masclaux F.G."/>
            <person name="Murat C."/>
            <person name="Morin E."/>
            <person name="Ndikumana S."/>
            <person name="Pagni M."/>
            <person name="Petitpierre D."/>
            <person name="Requena N."/>
            <person name="Rosikiewicz P."/>
            <person name="Riley R."/>
            <person name="Saito K."/>
            <person name="San Clemente H."/>
            <person name="Shapiro H."/>
            <person name="van Tuinen D."/>
            <person name="Becard G."/>
            <person name="Bonfante P."/>
            <person name="Paszkowski U."/>
            <person name="Shachar-Hill Y."/>
            <person name="Young J.P."/>
            <person name="Sanders I.R."/>
            <person name="Henrissat B."/>
            <person name="Rensing S.A."/>
            <person name="Grigoriev I.V."/>
            <person name="Corradi N."/>
            <person name="Roux C."/>
            <person name="Martin F."/>
        </authorList>
    </citation>
    <scope>NUCLEOTIDE SEQUENCE</scope>
    <source>
        <strain evidence="2">DAOM 197198</strain>
    </source>
</reference>
<organism evidence="2">
    <name type="scientific">Rhizophagus irregularis (strain DAOM 181602 / DAOM 197198 / MUCL 43194)</name>
    <name type="common">Arbuscular mycorrhizal fungus</name>
    <name type="synonym">Glomus intraradices</name>
    <dbReference type="NCBI Taxonomy" id="747089"/>
    <lineage>
        <taxon>Eukaryota</taxon>
        <taxon>Fungi</taxon>
        <taxon>Fungi incertae sedis</taxon>
        <taxon>Mucoromycota</taxon>
        <taxon>Glomeromycotina</taxon>
        <taxon>Glomeromycetes</taxon>
        <taxon>Glomerales</taxon>
        <taxon>Glomeraceae</taxon>
        <taxon>Rhizophagus</taxon>
    </lineage>
</organism>